<proteinExistence type="predicted"/>
<feature type="domain" description="RRM" evidence="4">
    <location>
        <begin position="73"/>
        <end position="153"/>
    </location>
</feature>
<evidence type="ECO:0000313" key="6">
    <source>
        <dbReference type="Proteomes" id="UP000585474"/>
    </source>
</evidence>
<evidence type="ECO:0000259" key="4">
    <source>
        <dbReference type="PROSITE" id="PS50102"/>
    </source>
</evidence>
<evidence type="ECO:0000313" key="5">
    <source>
        <dbReference type="EMBL" id="GFY84874.1"/>
    </source>
</evidence>
<dbReference type="AlphaFoldDB" id="A0A7J0EEE7"/>
<dbReference type="SMART" id="SM00360">
    <property type="entry name" value="RRM"/>
    <property type="match status" value="1"/>
</dbReference>
<feature type="region of interest" description="Disordered" evidence="3">
    <location>
        <begin position="157"/>
        <end position="177"/>
    </location>
</feature>
<keyword evidence="1 2" id="KW-0694">RNA-binding</keyword>
<dbReference type="Pfam" id="PF00076">
    <property type="entry name" value="RRM_1"/>
    <property type="match status" value="1"/>
</dbReference>
<reference evidence="5 6" key="1">
    <citation type="submission" date="2019-07" db="EMBL/GenBank/DDBJ databases">
        <title>De Novo Assembly of kiwifruit Actinidia rufa.</title>
        <authorList>
            <person name="Sugita-Konishi S."/>
            <person name="Sato K."/>
            <person name="Mori E."/>
            <person name="Abe Y."/>
            <person name="Kisaki G."/>
            <person name="Hamano K."/>
            <person name="Suezawa K."/>
            <person name="Otani M."/>
            <person name="Fukuda T."/>
            <person name="Manabe T."/>
            <person name="Gomi K."/>
            <person name="Tabuchi M."/>
            <person name="Akimitsu K."/>
            <person name="Kataoka I."/>
        </authorList>
    </citation>
    <scope>NUCLEOTIDE SEQUENCE [LARGE SCALE GENOMIC DNA]</scope>
    <source>
        <strain evidence="6">cv. Fuchu</strain>
    </source>
</reference>
<dbReference type="PANTHER" id="PTHR21245">
    <property type="entry name" value="HETEROGENEOUS NUCLEAR RIBONUCLEOPROTEIN"/>
    <property type="match status" value="1"/>
</dbReference>
<sequence>MLSSGFYQSFPSSGPIRPNPLPFQNVISDLRLLHEHIGWGPRPDFLLAANCHPVVKWAEEEPEVNPEEFAKIKIAFVRNLPADADENYLKKLFEPLGKLDRIVLSKKNRSPVGFVHFATRTDLDNAIKAMNGKTIQGPNGGPSFQLMVEVARPFEKNKKRARDDSQSKPASKITSQANFSKDEKFSSTYAGPKSRAQELKYSLEEPVITDPYEAAVVSLPVAVKERLLRILRLGIATRYDINIQCLTSLKELHESTAISILDQFMLSGAEKPNKGEYLSALISRQHVDKVGLNEHALTLSRIGDIMKESQLPSFSSKVHLSAVDTLGSHAHTTMSGRVGYSVMEESSPTTLYRTPGSTSYSKVGLDSPYISASGRPPTGAQVRFDPFTGEPYKFDPFTGEPIVPESLPRQFGSPY</sequence>
<evidence type="ECO:0000256" key="1">
    <source>
        <dbReference type="ARBA" id="ARBA00022884"/>
    </source>
</evidence>
<dbReference type="InterPro" id="IPR000504">
    <property type="entry name" value="RRM_dom"/>
</dbReference>
<dbReference type="PROSITE" id="PS50102">
    <property type="entry name" value="RRM"/>
    <property type="match status" value="1"/>
</dbReference>
<feature type="compositionally biased region" description="Polar residues" evidence="3">
    <location>
        <begin position="167"/>
        <end position="177"/>
    </location>
</feature>
<dbReference type="GO" id="GO:0003723">
    <property type="term" value="F:RNA binding"/>
    <property type="evidence" value="ECO:0007669"/>
    <property type="project" value="UniProtKB-UniRule"/>
</dbReference>
<dbReference type="InterPro" id="IPR012677">
    <property type="entry name" value="Nucleotide-bd_a/b_plait_sf"/>
</dbReference>
<name>A0A7J0EEE7_9ERIC</name>
<protein>
    <recommendedName>
        <fullName evidence="4">RRM domain-containing protein</fullName>
    </recommendedName>
</protein>
<dbReference type="CDD" id="cd21039">
    <property type="entry name" value="NURR"/>
    <property type="match status" value="1"/>
</dbReference>
<organism evidence="5 6">
    <name type="scientific">Actinidia rufa</name>
    <dbReference type="NCBI Taxonomy" id="165716"/>
    <lineage>
        <taxon>Eukaryota</taxon>
        <taxon>Viridiplantae</taxon>
        <taxon>Streptophyta</taxon>
        <taxon>Embryophyta</taxon>
        <taxon>Tracheophyta</taxon>
        <taxon>Spermatophyta</taxon>
        <taxon>Magnoliopsida</taxon>
        <taxon>eudicotyledons</taxon>
        <taxon>Gunneridae</taxon>
        <taxon>Pentapetalae</taxon>
        <taxon>asterids</taxon>
        <taxon>Ericales</taxon>
        <taxon>Actinidiaceae</taxon>
        <taxon>Actinidia</taxon>
    </lineage>
</organism>
<accession>A0A7J0EEE7</accession>
<dbReference type="EMBL" id="BJWL01000003">
    <property type="protein sequence ID" value="GFY84874.1"/>
    <property type="molecule type" value="Genomic_DNA"/>
</dbReference>
<dbReference type="Pfam" id="PF18360">
    <property type="entry name" value="hnRNP_Q_AcD"/>
    <property type="match status" value="1"/>
</dbReference>
<dbReference type="Gene3D" id="3.30.70.330">
    <property type="match status" value="1"/>
</dbReference>
<dbReference type="OrthoDB" id="3800936at2759"/>
<feature type="compositionally biased region" description="Basic and acidic residues" evidence="3">
    <location>
        <begin position="157"/>
        <end position="166"/>
    </location>
</feature>
<dbReference type="InterPro" id="IPR035979">
    <property type="entry name" value="RBD_domain_sf"/>
</dbReference>
<keyword evidence="6" id="KW-1185">Reference proteome</keyword>
<evidence type="ECO:0000256" key="3">
    <source>
        <dbReference type="SAM" id="MobiDB-lite"/>
    </source>
</evidence>
<dbReference type="Proteomes" id="UP000585474">
    <property type="component" value="Unassembled WGS sequence"/>
</dbReference>
<dbReference type="InterPro" id="IPR041337">
    <property type="entry name" value="hnRNP_Q_AcD"/>
</dbReference>
<comment type="caution">
    <text evidence="5">The sequence shown here is derived from an EMBL/GenBank/DDBJ whole genome shotgun (WGS) entry which is preliminary data.</text>
</comment>
<dbReference type="SUPFAM" id="SSF54928">
    <property type="entry name" value="RNA-binding domain, RBD"/>
    <property type="match status" value="1"/>
</dbReference>
<evidence type="ECO:0000256" key="2">
    <source>
        <dbReference type="PROSITE-ProRule" id="PRU00176"/>
    </source>
</evidence>
<gene>
    <name evidence="5" type="ORF">Acr_03g0016480</name>
</gene>